<name>A0A517R4J9_9PLAN</name>
<reference evidence="2 3" key="1">
    <citation type="submission" date="2019-02" db="EMBL/GenBank/DDBJ databases">
        <title>Deep-cultivation of Planctomycetes and their phenomic and genomic characterization uncovers novel biology.</title>
        <authorList>
            <person name="Wiegand S."/>
            <person name="Jogler M."/>
            <person name="Boedeker C."/>
            <person name="Pinto D."/>
            <person name="Vollmers J."/>
            <person name="Rivas-Marin E."/>
            <person name="Kohn T."/>
            <person name="Peeters S.H."/>
            <person name="Heuer A."/>
            <person name="Rast P."/>
            <person name="Oberbeckmann S."/>
            <person name="Bunk B."/>
            <person name="Jeske O."/>
            <person name="Meyerdierks A."/>
            <person name="Storesund J.E."/>
            <person name="Kallscheuer N."/>
            <person name="Luecker S."/>
            <person name="Lage O.M."/>
            <person name="Pohl T."/>
            <person name="Merkel B.J."/>
            <person name="Hornburger P."/>
            <person name="Mueller R.-W."/>
            <person name="Bruemmer F."/>
            <person name="Labrenz M."/>
            <person name="Spormann A.M."/>
            <person name="Op den Camp H."/>
            <person name="Overmann J."/>
            <person name="Amann R."/>
            <person name="Jetten M.S.M."/>
            <person name="Mascher T."/>
            <person name="Medema M.H."/>
            <person name="Devos D.P."/>
            <person name="Kaster A.-K."/>
            <person name="Ovreas L."/>
            <person name="Rohde M."/>
            <person name="Galperin M.Y."/>
            <person name="Jogler C."/>
        </authorList>
    </citation>
    <scope>NUCLEOTIDE SEQUENCE [LARGE SCALE GENOMIC DNA]</scope>
    <source>
        <strain evidence="2 3">Pan189</strain>
    </source>
</reference>
<feature type="signal peptide" evidence="1">
    <location>
        <begin position="1"/>
        <end position="24"/>
    </location>
</feature>
<evidence type="ECO:0000313" key="2">
    <source>
        <dbReference type="EMBL" id="QDT38780.1"/>
    </source>
</evidence>
<dbReference type="EMBL" id="CP036268">
    <property type="protein sequence ID" value="QDT38780.1"/>
    <property type="molecule type" value="Genomic_DNA"/>
</dbReference>
<proteinExistence type="predicted"/>
<evidence type="ECO:0000313" key="3">
    <source>
        <dbReference type="Proteomes" id="UP000317318"/>
    </source>
</evidence>
<dbReference type="KEGG" id="svp:Pan189_31780"/>
<evidence type="ECO:0000256" key="1">
    <source>
        <dbReference type="SAM" id="SignalP"/>
    </source>
</evidence>
<dbReference type="AlphaFoldDB" id="A0A517R4J9"/>
<dbReference type="Proteomes" id="UP000317318">
    <property type="component" value="Chromosome"/>
</dbReference>
<sequence length="202" mass="22781" precursor="true">MRYEAISRFNAVFLLMIGMATGSAANDLVPLANSKTLSSEELEDWLKDNPTPEQTQSLSENSRTIRIKVHRKQFFRLSGDDRAQPDQGHRKLISDISCGGFFQVGTEGLAIAEVNDAKLIIRGKIVEEKKQYVFDYKIFFFRTSVAFTESHQRQGRVILENGKEHQLTKSIGKQSGSARSSLMHLSLQADWTSDEARTLPND</sequence>
<keyword evidence="3" id="KW-1185">Reference proteome</keyword>
<feature type="chain" id="PRO_5021849282" description="PilZ domain-containing protein" evidence="1">
    <location>
        <begin position="25"/>
        <end position="202"/>
    </location>
</feature>
<keyword evidence="1" id="KW-0732">Signal</keyword>
<evidence type="ECO:0008006" key="4">
    <source>
        <dbReference type="Google" id="ProtNLM"/>
    </source>
</evidence>
<accession>A0A517R4J9</accession>
<organism evidence="2 3">
    <name type="scientific">Stratiformator vulcanicus</name>
    <dbReference type="NCBI Taxonomy" id="2527980"/>
    <lineage>
        <taxon>Bacteria</taxon>
        <taxon>Pseudomonadati</taxon>
        <taxon>Planctomycetota</taxon>
        <taxon>Planctomycetia</taxon>
        <taxon>Planctomycetales</taxon>
        <taxon>Planctomycetaceae</taxon>
        <taxon>Stratiformator</taxon>
    </lineage>
</organism>
<protein>
    <recommendedName>
        <fullName evidence="4">PilZ domain-containing protein</fullName>
    </recommendedName>
</protein>
<dbReference type="RefSeq" id="WP_145364857.1">
    <property type="nucleotide sequence ID" value="NZ_CP036268.1"/>
</dbReference>
<gene>
    <name evidence="2" type="ORF">Pan189_31780</name>
</gene>